<feature type="active site" description="Cysteine persulfide intermediate" evidence="3">
    <location>
        <position position="92"/>
    </location>
</feature>
<dbReference type="PANTHER" id="PTHR30592:SF1">
    <property type="entry name" value="SULFUR CARRIER PROTEIN FDHD"/>
    <property type="match status" value="1"/>
</dbReference>
<organism evidence="4 5">
    <name type="scientific">Rhodovulum bhavnagarense</name>
    <dbReference type="NCBI Taxonomy" id="992286"/>
    <lineage>
        <taxon>Bacteria</taxon>
        <taxon>Pseudomonadati</taxon>
        <taxon>Pseudomonadota</taxon>
        <taxon>Alphaproteobacteria</taxon>
        <taxon>Rhodobacterales</taxon>
        <taxon>Paracoccaceae</taxon>
        <taxon>Rhodovulum</taxon>
    </lineage>
</organism>
<keyword evidence="5" id="KW-1185">Reference proteome</keyword>
<accession>A0A4R2RQ52</accession>
<dbReference type="InterPro" id="IPR016193">
    <property type="entry name" value="Cytidine_deaminase-like"/>
</dbReference>
<dbReference type="Proteomes" id="UP000295050">
    <property type="component" value="Unassembled WGS sequence"/>
</dbReference>
<dbReference type="EMBL" id="SLXU01000003">
    <property type="protein sequence ID" value="TCP61961.1"/>
    <property type="molecule type" value="Genomic_DNA"/>
</dbReference>
<dbReference type="SUPFAM" id="SSF53927">
    <property type="entry name" value="Cytidine deaminase-like"/>
    <property type="match status" value="1"/>
</dbReference>
<comment type="subcellular location">
    <subcellularLocation>
        <location evidence="3">Cytoplasm</location>
    </subcellularLocation>
</comment>
<dbReference type="PANTHER" id="PTHR30592">
    <property type="entry name" value="FORMATE DEHYDROGENASE"/>
    <property type="match status" value="1"/>
</dbReference>
<gene>
    <name evidence="3" type="primary">fdhD</name>
    <name evidence="4" type="ORF">EV663_103148</name>
</gene>
<dbReference type="PIRSF" id="PIRSF015626">
    <property type="entry name" value="FdhD"/>
    <property type="match status" value="1"/>
</dbReference>
<evidence type="ECO:0000313" key="5">
    <source>
        <dbReference type="Proteomes" id="UP000295050"/>
    </source>
</evidence>
<dbReference type="Gene3D" id="3.40.140.10">
    <property type="entry name" value="Cytidine Deaminase, domain 2"/>
    <property type="match status" value="1"/>
</dbReference>
<dbReference type="InterPro" id="IPR003786">
    <property type="entry name" value="FdhD"/>
</dbReference>
<dbReference type="GO" id="GO:0016783">
    <property type="term" value="F:sulfurtransferase activity"/>
    <property type="evidence" value="ECO:0007669"/>
    <property type="project" value="InterPro"/>
</dbReference>
<protein>
    <recommendedName>
        <fullName evidence="3">Sulfur carrier protein FdhD</fullName>
    </recommendedName>
</protein>
<sequence>MRPADRVLARECAVALSFDGATQAVMMASPVALEDFALGFALSEEIVASPDQITAIERVEHNTGIEMRMWLAAPVGARLAARRRAMVGPVGCGLCGLDSLAAAERPLPPLPACGLRVTRAEIVRAMSDMRAVQTLHSQTGGTHAAGFWTPGKGLGTLREDIGRHIALDKLIGARARAGADLSGGIVVMSSRLSIELVQKAVLARAPILAAVSAPTARAVATADAAGLTLVAWARGERCEVYTHPHRIAGTTGGRDAV</sequence>
<evidence type="ECO:0000256" key="3">
    <source>
        <dbReference type="HAMAP-Rule" id="MF_00187"/>
    </source>
</evidence>
<comment type="function">
    <text evidence="3">Required for formate dehydrogenase (FDH) activity. Acts as a sulfur carrier protein that transfers sulfur from IscS to the molybdenum cofactor prior to its insertion into FDH.</text>
</comment>
<keyword evidence="2 3" id="KW-0501">Molybdenum cofactor biosynthesis</keyword>
<dbReference type="HAMAP" id="MF_00187">
    <property type="entry name" value="FdhD"/>
    <property type="match status" value="1"/>
</dbReference>
<comment type="similarity">
    <text evidence="3">Belongs to the FdhD family.</text>
</comment>
<reference evidence="4 5" key="1">
    <citation type="submission" date="2019-03" db="EMBL/GenBank/DDBJ databases">
        <title>Genomic Encyclopedia of Type Strains, Phase IV (KMG-IV): sequencing the most valuable type-strain genomes for metagenomic binning, comparative biology and taxonomic classification.</title>
        <authorList>
            <person name="Goeker M."/>
        </authorList>
    </citation>
    <scope>NUCLEOTIDE SEQUENCE [LARGE SCALE GENOMIC DNA]</scope>
    <source>
        <strain evidence="4 5">DSM 24766</strain>
    </source>
</reference>
<dbReference type="GO" id="GO:0006777">
    <property type="term" value="P:Mo-molybdopterin cofactor biosynthetic process"/>
    <property type="evidence" value="ECO:0007669"/>
    <property type="project" value="UniProtKB-UniRule"/>
</dbReference>
<dbReference type="NCBIfam" id="TIGR00129">
    <property type="entry name" value="fdhD_narQ"/>
    <property type="match status" value="1"/>
</dbReference>
<name>A0A4R2RQ52_9RHOB</name>
<evidence type="ECO:0000256" key="1">
    <source>
        <dbReference type="ARBA" id="ARBA00022490"/>
    </source>
</evidence>
<dbReference type="AlphaFoldDB" id="A0A4R2RQ52"/>
<comment type="caution">
    <text evidence="3">Lacks conserved residue(s) required for the propagation of feature annotation.</text>
</comment>
<dbReference type="GO" id="GO:0097163">
    <property type="term" value="F:sulfur carrier activity"/>
    <property type="evidence" value="ECO:0007669"/>
    <property type="project" value="UniProtKB-UniRule"/>
</dbReference>
<comment type="caution">
    <text evidence="4">The sequence shown here is derived from an EMBL/GenBank/DDBJ whole genome shotgun (WGS) entry which is preliminary data.</text>
</comment>
<dbReference type="Gene3D" id="3.10.20.10">
    <property type="match status" value="1"/>
</dbReference>
<dbReference type="Pfam" id="PF02634">
    <property type="entry name" value="FdhD-NarQ"/>
    <property type="match status" value="1"/>
</dbReference>
<dbReference type="GO" id="GO:0005737">
    <property type="term" value="C:cytoplasm"/>
    <property type="evidence" value="ECO:0007669"/>
    <property type="project" value="UniProtKB-SubCell"/>
</dbReference>
<evidence type="ECO:0000256" key="2">
    <source>
        <dbReference type="ARBA" id="ARBA00023150"/>
    </source>
</evidence>
<proteinExistence type="inferred from homology"/>
<evidence type="ECO:0000313" key="4">
    <source>
        <dbReference type="EMBL" id="TCP61961.1"/>
    </source>
</evidence>
<keyword evidence="1 3" id="KW-0963">Cytoplasm</keyword>